<dbReference type="AlphaFoldDB" id="A0A026VV40"/>
<protein>
    <submittedName>
        <fullName evidence="1">Uncharacterized protein</fullName>
    </submittedName>
</protein>
<evidence type="ECO:0000313" key="1">
    <source>
        <dbReference type="EMBL" id="EZA46689.1"/>
    </source>
</evidence>
<dbReference type="Proteomes" id="UP000053097">
    <property type="component" value="Unassembled WGS sequence"/>
</dbReference>
<keyword evidence="2" id="KW-1185">Reference proteome</keyword>
<dbReference type="EMBL" id="KK108543">
    <property type="protein sequence ID" value="EZA46689.1"/>
    <property type="molecule type" value="Genomic_DNA"/>
</dbReference>
<sequence length="341" mass="39430">MRDLLAYVKDHVYEGQTLRIEEVLTVNGSRVGGTVSDYLQGINAFGDRNDDDPFSCITTGILLRNGLLYRFSEWQHYLARFISNDVRFVVELYRHLERLLQDAWTSPVLVRLTMRAEFRLLYFVHGRSSAFNYAVARRMFARGTERVSAERGLTRLRPLNDERDRFSYPIFITRMEQRLVGVVRFVWQLVMGLPDPAKAEATQERQRLEVRYLITLYACYALSHMLLELGRTRLMDITQETARHYENWDRAFTKRYVFAECRRVGVRQCPIVFIRATQAEGIAAAMVTSRTLFGRVALASCGVSGDPVALGELRARLTTEIRAHFEIFPTRVTSNTARTHV</sequence>
<dbReference type="STRING" id="2015173.A0A026VV40"/>
<accession>A0A026VV40</accession>
<reference evidence="1 2" key="1">
    <citation type="journal article" date="2014" name="Curr. Biol.">
        <title>The genome of the clonal raider ant Cerapachys biroi.</title>
        <authorList>
            <person name="Oxley P.R."/>
            <person name="Ji L."/>
            <person name="Fetter-Pruneda I."/>
            <person name="McKenzie S.K."/>
            <person name="Li C."/>
            <person name="Hu H."/>
            <person name="Zhang G."/>
            <person name="Kronauer D.J."/>
        </authorList>
    </citation>
    <scope>NUCLEOTIDE SEQUENCE [LARGE SCALE GENOMIC DNA]</scope>
</reference>
<proteinExistence type="predicted"/>
<evidence type="ECO:0000313" key="2">
    <source>
        <dbReference type="Proteomes" id="UP000053097"/>
    </source>
</evidence>
<organism evidence="1 2">
    <name type="scientific">Ooceraea biroi</name>
    <name type="common">Clonal raider ant</name>
    <name type="synonym">Cerapachys biroi</name>
    <dbReference type="NCBI Taxonomy" id="2015173"/>
    <lineage>
        <taxon>Eukaryota</taxon>
        <taxon>Metazoa</taxon>
        <taxon>Ecdysozoa</taxon>
        <taxon>Arthropoda</taxon>
        <taxon>Hexapoda</taxon>
        <taxon>Insecta</taxon>
        <taxon>Pterygota</taxon>
        <taxon>Neoptera</taxon>
        <taxon>Endopterygota</taxon>
        <taxon>Hymenoptera</taxon>
        <taxon>Apocrita</taxon>
        <taxon>Aculeata</taxon>
        <taxon>Formicoidea</taxon>
        <taxon>Formicidae</taxon>
        <taxon>Dorylinae</taxon>
        <taxon>Ooceraea</taxon>
    </lineage>
</organism>
<gene>
    <name evidence="1" type="ORF">X777_03350</name>
</gene>
<name>A0A026VV40_OOCBI</name>